<keyword evidence="4" id="KW-0413">Isomerase</keyword>
<dbReference type="EC" id="5.2.1.8" evidence="2"/>
<dbReference type="SUPFAM" id="SSF50891">
    <property type="entry name" value="Cyclophilin-like"/>
    <property type="match status" value="1"/>
</dbReference>
<comment type="catalytic activity">
    <reaction evidence="1">
        <text>[protein]-peptidylproline (omega=180) = [protein]-peptidylproline (omega=0)</text>
        <dbReference type="Rhea" id="RHEA:16237"/>
        <dbReference type="Rhea" id="RHEA-COMP:10747"/>
        <dbReference type="Rhea" id="RHEA-COMP:10748"/>
        <dbReference type="ChEBI" id="CHEBI:83833"/>
        <dbReference type="ChEBI" id="CHEBI:83834"/>
        <dbReference type="EC" id="5.2.1.8"/>
    </reaction>
</comment>
<name>A0AAD5Q228_PYTIN</name>
<dbReference type="GO" id="GO:0016018">
    <property type="term" value="F:cyclosporin A binding"/>
    <property type="evidence" value="ECO:0007669"/>
    <property type="project" value="TreeGrafter"/>
</dbReference>
<reference evidence="7" key="1">
    <citation type="submission" date="2021-12" db="EMBL/GenBank/DDBJ databases">
        <title>Prjna785345.</title>
        <authorList>
            <person name="Rujirawat T."/>
            <person name="Krajaejun T."/>
        </authorList>
    </citation>
    <scope>NUCLEOTIDE SEQUENCE</scope>
    <source>
        <strain evidence="7">Pi057C3</strain>
    </source>
</reference>
<dbReference type="Pfam" id="PF00160">
    <property type="entry name" value="Pro_isomerase"/>
    <property type="match status" value="1"/>
</dbReference>
<dbReference type="GO" id="GO:0006457">
    <property type="term" value="P:protein folding"/>
    <property type="evidence" value="ECO:0007669"/>
    <property type="project" value="InterPro"/>
</dbReference>
<dbReference type="GO" id="GO:0005737">
    <property type="term" value="C:cytoplasm"/>
    <property type="evidence" value="ECO:0007669"/>
    <property type="project" value="TreeGrafter"/>
</dbReference>
<dbReference type="InterPro" id="IPR029000">
    <property type="entry name" value="Cyclophilin-like_dom_sf"/>
</dbReference>
<dbReference type="Gene3D" id="2.40.100.10">
    <property type="entry name" value="Cyclophilin-like"/>
    <property type="match status" value="1"/>
</dbReference>
<comment type="caution">
    <text evidence="7">The sequence shown here is derived from an EMBL/GenBank/DDBJ whole genome shotgun (WGS) entry which is preliminary data.</text>
</comment>
<dbReference type="FunFam" id="2.40.100.10:FF:000025">
    <property type="entry name" value="Peptidyl-prolyl cis-trans isomerase CYP19-2"/>
    <property type="match status" value="1"/>
</dbReference>
<dbReference type="PROSITE" id="PS50072">
    <property type="entry name" value="CSA_PPIASE_2"/>
    <property type="match status" value="1"/>
</dbReference>
<protein>
    <recommendedName>
        <fullName evidence="2">peptidylprolyl isomerase</fullName>
        <ecNumber evidence="2">5.2.1.8</ecNumber>
    </recommendedName>
</protein>
<keyword evidence="3" id="KW-0697">Rotamase</keyword>
<feature type="compositionally biased region" description="Low complexity" evidence="5">
    <location>
        <begin position="19"/>
        <end position="31"/>
    </location>
</feature>
<feature type="region of interest" description="Disordered" evidence="5">
    <location>
        <begin position="76"/>
        <end position="105"/>
    </location>
</feature>
<organism evidence="7 8">
    <name type="scientific">Pythium insidiosum</name>
    <name type="common">Pythiosis disease agent</name>
    <dbReference type="NCBI Taxonomy" id="114742"/>
    <lineage>
        <taxon>Eukaryota</taxon>
        <taxon>Sar</taxon>
        <taxon>Stramenopiles</taxon>
        <taxon>Oomycota</taxon>
        <taxon>Peronosporomycetes</taxon>
        <taxon>Pythiales</taxon>
        <taxon>Pythiaceae</taxon>
        <taxon>Pythium</taxon>
    </lineage>
</organism>
<dbReference type="PANTHER" id="PTHR11071:SF561">
    <property type="entry name" value="PEPTIDYL-PROLYL CIS-TRANS ISOMERASE D-RELATED"/>
    <property type="match status" value="1"/>
</dbReference>
<accession>A0AAD5Q228</accession>
<dbReference type="PROSITE" id="PS00170">
    <property type="entry name" value="CSA_PPIASE_1"/>
    <property type="match status" value="1"/>
</dbReference>
<dbReference type="Proteomes" id="UP001209570">
    <property type="component" value="Unassembled WGS sequence"/>
</dbReference>
<proteinExistence type="predicted"/>
<sequence length="451" mass="48947">MGETSRETVAPFKLVAWETDAPSSATSATSSGDDDASWRSPRVALGASFRQRSRDSWAHAKALRTDPIVSTLEGLAAAAQKARGQSPPQQTDGQQQSISFRERSLRSWRAQRDALRGEVDAIARGETAAPAADAAADNQGDKTESLAAKLQRQGYDVRPTAAAIAAEASPPKSFRDVSRENWQSTKALRDNKEASPSTVAATKSADTDSFRDRLVAFYTKHNPEKLPTVDATLARFEGKEEELFAKLHEKYVAPPSSQAPLAARKTKSLTTAQHPTVFMDISIGGTRAGRVVMRLLNDQVPLAAENFRCLCTGEKGSHLHYKGSKFHRVIKDFVVQGGDYTVGDGTGGLSIYKGTPHGNMWGNFKDELFLPHADVGLLSMANKGKNTNGSQFFITTRAGLTNLDGRHVVFGEVIDGLDIVDLMQRVEVDAKRNSRPLAHNEIVIEDCGQLS</sequence>
<dbReference type="PRINTS" id="PR00153">
    <property type="entry name" value="CSAPPISMRASE"/>
</dbReference>
<evidence type="ECO:0000256" key="1">
    <source>
        <dbReference type="ARBA" id="ARBA00000971"/>
    </source>
</evidence>
<dbReference type="EMBL" id="JAKCXM010000598">
    <property type="protein sequence ID" value="KAJ0392628.1"/>
    <property type="molecule type" value="Genomic_DNA"/>
</dbReference>
<dbReference type="InterPro" id="IPR002130">
    <property type="entry name" value="Cyclophilin-type_PPIase_dom"/>
</dbReference>
<feature type="region of interest" description="Disordered" evidence="5">
    <location>
        <begin position="1"/>
        <end position="40"/>
    </location>
</feature>
<evidence type="ECO:0000256" key="3">
    <source>
        <dbReference type="ARBA" id="ARBA00023110"/>
    </source>
</evidence>
<evidence type="ECO:0000256" key="5">
    <source>
        <dbReference type="SAM" id="MobiDB-lite"/>
    </source>
</evidence>
<evidence type="ECO:0000313" key="7">
    <source>
        <dbReference type="EMBL" id="KAJ0392628.1"/>
    </source>
</evidence>
<evidence type="ECO:0000256" key="2">
    <source>
        <dbReference type="ARBA" id="ARBA00013194"/>
    </source>
</evidence>
<evidence type="ECO:0000313" key="8">
    <source>
        <dbReference type="Proteomes" id="UP001209570"/>
    </source>
</evidence>
<keyword evidence="8" id="KW-1185">Reference proteome</keyword>
<evidence type="ECO:0000259" key="6">
    <source>
        <dbReference type="PROSITE" id="PS50072"/>
    </source>
</evidence>
<feature type="domain" description="PPIase cyclophilin-type" evidence="6">
    <location>
        <begin position="278"/>
        <end position="449"/>
    </location>
</feature>
<feature type="compositionally biased region" description="Low complexity" evidence="5">
    <location>
        <begin position="84"/>
        <end position="97"/>
    </location>
</feature>
<dbReference type="PANTHER" id="PTHR11071">
    <property type="entry name" value="PEPTIDYL-PROLYL CIS-TRANS ISOMERASE"/>
    <property type="match status" value="1"/>
</dbReference>
<gene>
    <name evidence="7" type="ORF">P43SY_011417</name>
</gene>
<dbReference type="AlphaFoldDB" id="A0AAD5Q228"/>
<evidence type="ECO:0000256" key="4">
    <source>
        <dbReference type="ARBA" id="ARBA00023235"/>
    </source>
</evidence>
<dbReference type="InterPro" id="IPR020892">
    <property type="entry name" value="Cyclophilin-type_PPIase_CS"/>
</dbReference>
<dbReference type="GO" id="GO:0003755">
    <property type="term" value="F:peptidyl-prolyl cis-trans isomerase activity"/>
    <property type="evidence" value="ECO:0007669"/>
    <property type="project" value="UniProtKB-KW"/>
</dbReference>